<feature type="transmembrane region" description="Helical" evidence="1">
    <location>
        <begin position="73"/>
        <end position="91"/>
    </location>
</feature>
<accession>A0ABN7REJ7</accession>
<keyword evidence="3" id="KW-1185">Reference proteome</keyword>
<organism evidence="2 3">
    <name type="scientific">Dyadobacter linearis</name>
    <dbReference type="NCBI Taxonomy" id="2823330"/>
    <lineage>
        <taxon>Bacteria</taxon>
        <taxon>Pseudomonadati</taxon>
        <taxon>Bacteroidota</taxon>
        <taxon>Cytophagia</taxon>
        <taxon>Cytophagales</taxon>
        <taxon>Spirosomataceae</taxon>
        <taxon>Dyadobacter</taxon>
    </lineage>
</organism>
<name>A0ABN7REJ7_9BACT</name>
<comment type="caution">
    <text evidence="2">The sequence shown here is derived from an EMBL/GenBank/DDBJ whole genome shotgun (WGS) entry which is preliminary data.</text>
</comment>
<gene>
    <name evidence="2" type="ORF">DYBT9623_05233</name>
</gene>
<evidence type="ECO:0000256" key="1">
    <source>
        <dbReference type="SAM" id="Phobius"/>
    </source>
</evidence>
<keyword evidence="1" id="KW-0472">Membrane</keyword>
<dbReference type="EMBL" id="CAJRAU010000011">
    <property type="protein sequence ID" value="CAG5074546.1"/>
    <property type="molecule type" value="Genomic_DNA"/>
</dbReference>
<dbReference type="Proteomes" id="UP000679725">
    <property type="component" value="Unassembled WGS sequence"/>
</dbReference>
<feature type="transmembrane region" description="Helical" evidence="1">
    <location>
        <begin position="103"/>
        <end position="124"/>
    </location>
</feature>
<keyword evidence="1" id="KW-0812">Transmembrane</keyword>
<dbReference type="RefSeq" id="WP_215236460.1">
    <property type="nucleotide sequence ID" value="NZ_CAJRAU010000011.1"/>
</dbReference>
<evidence type="ECO:0000313" key="2">
    <source>
        <dbReference type="EMBL" id="CAG5074546.1"/>
    </source>
</evidence>
<sequence length="418" mass="48240">MENYDGKVFPAIQGININNYKAREYLCVYDRKAELATRLKYLAIGLRLFDAYGLSPDLFVAFHFTRHKRVNRFVYCINALLIMLGCFSIYQSRFWDGLFAGKWTITYLTLGVSICFLSVIFWSFMRIIRKNFIHTTRALTTSQYIVQLQNATVGDPLIFEKLGREILKGDFHKYGIEQTTGGVASKIETGELESNQNLSLIDLQRDQEDTVTSSTPDDVKIEAKEGMESDQADNAATRKLFSDVDHQLSNDIVVADNPGSIDAKGTAVYSDSEFQLELFEISQQKNQFNGMPMPKVIDYFGVMCCSACKNDIPQMAKRDFTRFLKMAFLGEVKGEKIKLDRFKVGVTQDVFHRFMQETSNELYENKDRERYLRLLTDHFDGFDFDTILKNFRSNKKSCLPEVRKRYKNDIQNLQPVQK</sequence>
<evidence type="ECO:0000313" key="3">
    <source>
        <dbReference type="Proteomes" id="UP000679725"/>
    </source>
</evidence>
<proteinExistence type="predicted"/>
<protein>
    <submittedName>
        <fullName evidence="2">Uncharacterized protein</fullName>
    </submittedName>
</protein>
<keyword evidence="1" id="KW-1133">Transmembrane helix</keyword>
<reference evidence="2 3" key="1">
    <citation type="submission" date="2021-04" db="EMBL/GenBank/DDBJ databases">
        <authorList>
            <person name="Rodrigo-Torres L."/>
            <person name="Arahal R. D."/>
            <person name="Lucena T."/>
        </authorList>
    </citation>
    <scope>NUCLEOTIDE SEQUENCE [LARGE SCALE GENOMIC DNA]</scope>
    <source>
        <strain evidence="2 3">CECT 9623</strain>
    </source>
</reference>